<dbReference type="RefSeq" id="WP_090797279.1">
    <property type="nucleotide sequence ID" value="NZ_FMYI01000014.1"/>
</dbReference>
<dbReference type="EMBL" id="FMYI01000014">
    <property type="protein sequence ID" value="SDC62846.1"/>
    <property type="molecule type" value="Genomic_DNA"/>
</dbReference>
<dbReference type="InterPro" id="IPR032275">
    <property type="entry name" value="DUF4986"/>
</dbReference>
<dbReference type="OrthoDB" id="9757939at2"/>
<dbReference type="Pfam" id="PF20620">
    <property type="entry name" value="DUF6805"/>
    <property type="match status" value="1"/>
</dbReference>
<dbReference type="Gene3D" id="1.50.10.20">
    <property type="match status" value="1"/>
</dbReference>
<accession>A0A1G6N6I2</accession>
<proteinExistence type="predicted"/>
<dbReference type="PANTHER" id="PTHR31151:SF0">
    <property type="entry name" value="PROLINE-TRNA LIGASE (DUF1680)"/>
    <property type="match status" value="1"/>
</dbReference>
<name>A0A1G6N6I2_9BACI</name>
<evidence type="ECO:0000259" key="2">
    <source>
        <dbReference type="Pfam" id="PF16375"/>
    </source>
</evidence>
<gene>
    <name evidence="5" type="ORF">SAMN05421734_11424</name>
</gene>
<dbReference type="InterPro" id="IPR049046">
    <property type="entry name" value="Beta-AFase-like_GH127_middle"/>
</dbReference>
<evidence type="ECO:0000313" key="5">
    <source>
        <dbReference type="EMBL" id="SDC62846.1"/>
    </source>
</evidence>
<dbReference type="Proteomes" id="UP000242949">
    <property type="component" value="Unassembled WGS sequence"/>
</dbReference>
<dbReference type="PANTHER" id="PTHR31151">
    <property type="entry name" value="PROLINE-TRNA LIGASE (DUF1680)"/>
    <property type="match status" value="1"/>
</dbReference>
<dbReference type="Pfam" id="PF16375">
    <property type="entry name" value="DUF4986"/>
    <property type="match status" value="1"/>
</dbReference>
<dbReference type="GO" id="GO:0005975">
    <property type="term" value="P:carbohydrate metabolic process"/>
    <property type="evidence" value="ECO:0007669"/>
    <property type="project" value="InterPro"/>
</dbReference>
<sequence>MERVQLNRGLFKQSQEIGKRYLLEMDVDRLMAPCYEAAGLKPRKKRYGGWEEMEIAGHSLGHWLSAASEMYEATGDVELKHNVEYAVDELAYIQSYDAEGYVSGFKRDCFDEVFTGDFRVDPFGLGGSWVPWYSIEKIFSGLVSAYRLAHSNHAKKVVYKLADWAEKGLKHLTDDQFQQMLICEHGSMCEVMGSIYEITNEKRFLNLAERFYHHKIMDPLKEGQDQLEGKHANTQIPKVIGALKLYKLTQREDYLKIAEFFWDQVVYKRSYVIGGNSNREHFDPIGTENLGILTNETCNTYNMLKLTSDLFEVTQDSRYFDYYERALYNHILASQEPTSGHKTYFVSTEPGHFKVYGTKDESFWCCTGTGMENPARYTRDIYYKTDSDFYVNLFIKSTIYLEDKQMKWIQETEFPYENKTKIVAKEATGDRLSLRVRKPDWIKGTCSVTLNGKSIDPPVEKGYFVIDRYWFNDDTLTLSLPMEVMRYVKRDDTTKQAFLYGPIVLAGLLGKEQFPETDIVPDHLQFNHHPLIEVPNIVTDQSLSDWLHLVDPDTLTFQTDAVGEPGSQILTMIPFFALHHERYTLYWSVYDRDTYRKLVANKAGLNNQENDHYLDTVQLGEQQSEVNHQVESDQSTIGYHDKLNRHYRQAEGGGYFRYTLIGEANQDHELIVTYFKEEEKVSFDMFINNHLVKEMVLNDQSLDQLVKETIQIDSSLLKENGKLTVEFRTKENESTGHISELQLLKTK</sequence>
<dbReference type="InterPro" id="IPR046544">
    <property type="entry name" value="GH146_SB_dom"/>
</dbReference>
<dbReference type="STRING" id="1612202.SAMN05421734_11424"/>
<organism evidence="5 6">
    <name type="scientific">Pelagirhabdus alkalitolerans</name>
    <dbReference type="NCBI Taxonomy" id="1612202"/>
    <lineage>
        <taxon>Bacteria</taxon>
        <taxon>Bacillati</taxon>
        <taxon>Bacillota</taxon>
        <taxon>Bacilli</taxon>
        <taxon>Bacillales</taxon>
        <taxon>Bacillaceae</taxon>
        <taxon>Pelagirhabdus</taxon>
    </lineage>
</organism>
<dbReference type="InterPro" id="IPR012878">
    <property type="entry name" value="Beta-AFase-like_GH127_cat"/>
</dbReference>
<evidence type="ECO:0000259" key="4">
    <source>
        <dbReference type="Pfam" id="PF20736"/>
    </source>
</evidence>
<feature type="domain" description="DUF4986" evidence="2">
    <location>
        <begin position="528"/>
        <end position="587"/>
    </location>
</feature>
<feature type="domain" description="Non-reducing end beta-L-arabinofuranosidase-like GH127 catalytic" evidence="1">
    <location>
        <begin position="4"/>
        <end position="378"/>
    </location>
</feature>
<dbReference type="AlphaFoldDB" id="A0A1G6N6I2"/>
<dbReference type="SUPFAM" id="SSF48208">
    <property type="entry name" value="Six-hairpin glycosidases"/>
    <property type="match status" value="1"/>
</dbReference>
<reference evidence="6" key="1">
    <citation type="submission" date="2016-09" db="EMBL/GenBank/DDBJ databases">
        <authorList>
            <person name="Varghese N."/>
            <person name="Submissions S."/>
        </authorList>
    </citation>
    <scope>NUCLEOTIDE SEQUENCE [LARGE SCALE GENOMIC DNA]</scope>
    <source>
        <strain evidence="6">S5</strain>
    </source>
</reference>
<dbReference type="Pfam" id="PF20736">
    <property type="entry name" value="Glyco_hydro127M"/>
    <property type="match status" value="1"/>
</dbReference>
<evidence type="ECO:0000259" key="1">
    <source>
        <dbReference type="Pfam" id="PF07944"/>
    </source>
</evidence>
<dbReference type="Pfam" id="PF07944">
    <property type="entry name" value="Beta-AFase-like_GH127_cat"/>
    <property type="match status" value="1"/>
</dbReference>
<feature type="domain" description="Glycoside hydrolase GH146 substrate-binding" evidence="3">
    <location>
        <begin position="614"/>
        <end position="744"/>
    </location>
</feature>
<dbReference type="InterPro" id="IPR008928">
    <property type="entry name" value="6-hairpin_glycosidase_sf"/>
</dbReference>
<protein>
    <submittedName>
        <fullName evidence="5">Uncharacterized protein</fullName>
    </submittedName>
</protein>
<keyword evidence="6" id="KW-1185">Reference proteome</keyword>
<evidence type="ECO:0000313" key="6">
    <source>
        <dbReference type="Proteomes" id="UP000242949"/>
    </source>
</evidence>
<evidence type="ECO:0000259" key="3">
    <source>
        <dbReference type="Pfam" id="PF20620"/>
    </source>
</evidence>
<feature type="domain" description="Non-reducing end beta-L-arabinofuranosidase-like GH127 middle" evidence="4">
    <location>
        <begin position="389"/>
        <end position="482"/>
    </location>
</feature>